<feature type="transmembrane region" description="Helical" evidence="2">
    <location>
        <begin position="203"/>
        <end position="225"/>
    </location>
</feature>
<feature type="transmembrane region" description="Helical" evidence="2">
    <location>
        <begin position="304"/>
        <end position="328"/>
    </location>
</feature>
<evidence type="ECO:0000256" key="2">
    <source>
        <dbReference type="SAM" id="Phobius"/>
    </source>
</evidence>
<evidence type="ECO:0000313" key="4">
    <source>
        <dbReference type="Proteomes" id="UP001144396"/>
    </source>
</evidence>
<keyword evidence="2" id="KW-1133">Transmembrane helix</keyword>
<dbReference type="Proteomes" id="UP001144396">
    <property type="component" value="Unassembled WGS sequence"/>
</dbReference>
<dbReference type="Pfam" id="PF19877">
    <property type="entry name" value="DUF6350"/>
    <property type="match status" value="1"/>
</dbReference>
<feature type="compositionally biased region" description="Basic and acidic residues" evidence="1">
    <location>
        <begin position="443"/>
        <end position="458"/>
    </location>
</feature>
<feature type="transmembrane region" description="Helical" evidence="2">
    <location>
        <begin position="394"/>
        <end position="415"/>
    </location>
</feature>
<keyword evidence="2" id="KW-0812">Transmembrane</keyword>
<comment type="caution">
    <text evidence="3">The sequence shown here is derived from an EMBL/GenBank/DDBJ whole genome shotgun (WGS) entry which is preliminary data.</text>
</comment>
<name>A0A9W6CT73_9MICO</name>
<dbReference type="AlphaFoldDB" id="A0A9W6CT73"/>
<feature type="transmembrane region" description="Helical" evidence="2">
    <location>
        <begin position="279"/>
        <end position="298"/>
    </location>
</feature>
<feature type="transmembrane region" description="Helical" evidence="2">
    <location>
        <begin position="245"/>
        <end position="267"/>
    </location>
</feature>
<feature type="transmembrane region" description="Helical" evidence="2">
    <location>
        <begin position="349"/>
        <end position="374"/>
    </location>
</feature>
<dbReference type="RefSeq" id="WP_281885083.1">
    <property type="nucleotide sequence ID" value="NZ_BSDP01000001.1"/>
</dbReference>
<feature type="transmembrane region" description="Helical" evidence="2">
    <location>
        <begin position="113"/>
        <end position="133"/>
    </location>
</feature>
<protein>
    <submittedName>
        <fullName evidence="3">Uncharacterized protein</fullName>
    </submittedName>
</protein>
<accession>A0A9W6CT73</accession>
<keyword evidence="2" id="KW-0472">Membrane</keyword>
<feature type="transmembrane region" description="Helical" evidence="2">
    <location>
        <begin position="44"/>
        <end position="60"/>
    </location>
</feature>
<feature type="transmembrane region" description="Helical" evidence="2">
    <location>
        <begin position="145"/>
        <end position="165"/>
    </location>
</feature>
<dbReference type="EMBL" id="BSDP01000001">
    <property type="protein sequence ID" value="GLI28048.1"/>
    <property type="molecule type" value="Genomic_DNA"/>
</dbReference>
<feature type="transmembrane region" description="Helical" evidence="2">
    <location>
        <begin position="6"/>
        <end position="32"/>
    </location>
</feature>
<sequence>MSRTTTILLAALEAFVVAAAGVGLAVVPLALVWAISTGMAADPAMFWGAAALAWLVGNGVDLAVSLDPVAAAALGVPEDSAAFGVTIAVLGFSVLTVGTGAHVGRRSAGGGHAASGVLAAAVVTGIAGFALGLTAGVPGIAPSAWQSAVVPALLVFAGGAVGAGIEATRLGARGTDATTGRLRRWLSALDPAWRDALRVALRAGTAAAVGIVGAAAVAVAVALAVDYATVVGLWQSLRADVPGGIVLALGQLALLPNLVAWAAAWIVGPGFAIGAGTSVSAGGTLLGPVPGLPVLGAIPKLDPGLGYLALLVPVLLGFAAGFLVHRSVDARRSRRAAGRPEQRPARRPAAWTWAFAVGEGLAAGVVAGVLLGALAWWSSGAAGPGRLDEVGPEWWTVAVATATLVGVPAVLGAVASRVAGPRPGPAPSGAAPGSPATPAADAPDARDLSETDVIRTTE</sequence>
<dbReference type="InterPro" id="IPR045931">
    <property type="entry name" value="DUF6350"/>
</dbReference>
<reference evidence="3" key="1">
    <citation type="submission" date="2022-12" db="EMBL/GenBank/DDBJ databases">
        <title>Reference genome sequencing for broad-spectrum identification of bacterial and archaeal isolates by mass spectrometry.</title>
        <authorList>
            <person name="Sekiguchi Y."/>
            <person name="Tourlousse D.M."/>
        </authorList>
    </citation>
    <scope>NUCLEOTIDE SEQUENCE</scope>
    <source>
        <strain evidence="3">14</strain>
    </source>
</reference>
<feature type="transmembrane region" description="Helical" evidence="2">
    <location>
        <begin position="80"/>
        <end position="101"/>
    </location>
</feature>
<organism evidence="3 4">
    <name type="scientific">Agromyces rhizosphaerae</name>
    <dbReference type="NCBI Taxonomy" id="88374"/>
    <lineage>
        <taxon>Bacteria</taxon>
        <taxon>Bacillati</taxon>
        <taxon>Actinomycetota</taxon>
        <taxon>Actinomycetes</taxon>
        <taxon>Micrococcales</taxon>
        <taxon>Microbacteriaceae</taxon>
        <taxon>Agromyces</taxon>
    </lineage>
</organism>
<gene>
    <name evidence="3" type="ORF">ARHIZOSPH14_22900</name>
</gene>
<feature type="region of interest" description="Disordered" evidence="1">
    <location>
        <begin position="418"/>
        <end position="458"/>
    </location>
</feature>
<evidence type="ECO:0000313" key="3">
    <source>
        <dbReference type="EMBL" id="GLI28048.1"/>
    </source>
</evidence>
<feature type="compositionally biased region" description="Low complexity" evidence="1">
    <location>
        <begin position="418"/>
        <end position="442"/>
    </location>
</feature>
<proteinExistence type="predicted"/>
<keyword evidence="4" id="KW-1185">Reference proteome</keyword>
<evidence type="ECO:0000256" key="1">
    <source>
        <dbReference type="SAM" id="MobiDB-lite"/>
    </source>
</evidence>